<keyword evidence="3" id="KW-1185">Reference proteome</keyword>
<dbReference type="Proteomes" id="UP000735302">
    <property type="component" value="Unassembled WGS sequence"/>
</dbReference>
<accession>A0AAV4DSD2</accession>
<dbReference type="AlphaFoldDB" id="A0AAV4DSD2"/>
<organism evidence="2 3">
    <name type="scientific">Plakobranchus ocellatus</name>
    <dbReference type="NCBI Taxonomy" id="259542"/>
    <lineage>
        <taxon>Eukaryota</taxon>
        <taxon>Metazoa</taxon>
        <taxon>Spiralia</taxon>
        <taxon>Lophotrochozoa</taxon>
        <taxon>Mollusca</taxon>
        <taxon>Gastropoda</taxon>
        <taxon>Heterobranchia</taxon>
        <taxon>Euthyneura</taxon>
        <taxon>Panpulmonata</taxon>
        <taxon>Sacoglossa</taxon>
        <taxon>Placobranchoidea</taxon>
        <taxon>Plakobranchidae</taxon>
        <taxon>Plakobranchus</taxon>
    </lineage>
</organism>
<feature type="region of interest" description="Disordered" evidence="1">
    <location>
        <begin position="20"/>
        <end position="70"/>
    </location>
</feature>
<evidence type="ECO:0000313" key="3">
    <source>
        <dbReference type="Proteomes" id="UP000735302"/>
    </source>
</evidence>
<reference evidence="2 3" key="1">
    <citation type="journal article" date="2021" name="Elife">
        <title>Chloroplast acquisition without the gene transfer in kleptoplastic sea slugs, Plakobranchus ocellatus.</title>
        <authorList>
            <person name="Maeda T."/>
            <person name="Takahashi S."/>
            <person name="Yoshida T."/>
            <person name="Shimamura S."/>
            <person name="Takaki Y."/>
            <person name="Nagai Y."/>
            <person name="Toyoda A."/>
            <person name="Suzuki Y."/>
            <person name="Arimoto A."/>
            <person name="Ishii H."/>
            <person name="Satoh N."/>
            <person name="Nishiyama T."/>
            <person name="Hasebe M."/>
            <person name="Maruyama T."/>
            <person name="Minagawa J."/>
            <person name="Obokata J."/>
            <person name="Shigenobu S."/>
        </authorList>
    </citation>
    <scope>NUCLEOTIDE SEQUENCE [LARGE SCALE GENOMIC DNA]</scope>
</reference>
<gene>
    <name evidence="2" type="ORF">PoB_007372700</name>
</gene>
<sequence>MLENVYKSRSRKINVTLSDDVTASLSSSEPISFPDEESTRPSQNTRYNASVYPSLQESPPVTPPNWQTTL</sequence>
<name>A0AAV4DSD2_9GAST</name>
<dbReference type="EMBL" id="BLXT01008287">
    <property type="protein sequence ID" value="GFO47222.1"/>
    <property type="molecule type" value="Genomic_DNA"/>
</dbReference>
<proteinExistence type="predicted"/>
<feature type="compositionally biased region" description="Polar residues" evidence="1">
    <location>
        <begin position="40"/>
        <end position="70"/>
    </location>
</feature>
<feature type="compositionally biased region" description="Polar residues" evidence="1">
    <location>
        <begin position="20"/>
        <end position="30"/>
    </location>
</feature>
<evidence type="ECO:0000256" key="1">
    <source>
        <dbReference type="SAM" id="MobiDB-lite"/>
    </source>
</evidence>
<comment type="caution">
    <text evidence="2">The sequence shown here is derived from an EMBL/GenBank/DDBJ whole genome shotgun (WGS) entry which is preliminary data.</text>
</comment>
<protein>
    <submittedName>
        <fullName evidence="2">Uncharacterized protein</fullName>
    </submittedName>
</protein>
<evidence type="ECO:0000313" key="2">
    <source>
        <dbReference type="EMBL" id="GFO47222.1"/>
    </source>
</evidence>